<feature type="compositionally biased region" description="Basic and acidic residues" evidence="5">
    <location>
        <begin position="260"/>
        <end position="272"/>
    </location>
</feature>
<comment type="caution">
    <text evidence="7">The sequence shown here is derived from an EMBL/GenBank/DDBJ whole genome shotgun (WGS) entry which is preliminary data.</text>
</comment>
<reference evidence="7 8" key="1">
    <citation type="submission" date="2018-11" db="EMBL/GenBank/DDBJ databases">
        <title>Aureibaculum marinum gen. nov., sp. nov., a member of the family Flavobacteriaceae isolated from the Bohai Sea.</title>
        <authorList>
            <person name="Ji X."/>
        </authorList>
    </citation>
    <scope>NUCLEOTIDE SEQUENCE [LARGE SCALE GENOMIC DNA]</scope>
    <source>
        <strain evidence="7 8">BH-SD17</strain>
    </source>
</reference>
<dbReference type="InterPro" id="IPR006664">
    <property type="entry name" value="OMP_bac"/>
</dbReference>
<dbReference type="PANTHER" id="PTHR30329:SF21">
    <property type="entry name" value="LIPOPROTEIN YIAD-RELATED"/>
    <property type="match status" value="1"/>
</dbReference>
<dbReference type="PANTHER" id="PTHR30329">
    <property type="entry name" value="STATOR ELEMENT OF FLAGELLAR MOTOR COMPLEX"/>
    <property type="match status" value="1"/>
</dbReference>
<dbReference type="InterPro" id="IPR006665">
    <property type="entry name" value="OmpA-like"/>
</dbReference>
<dbReference type="OrthoDB" id="9763897at2"/>
<feature type="region of interest" description="Disordered" evidence="5">
    <location>
        <begin position="242"/>
        <end position="272"/>
    </location>
</feature>
<dbReference type="GO" id="GO:0009279">
    <property type="term" value="C:cell outer membrane"/>
    <property type="evidence" value="ECO:0007669"/>
    <property type="project" value="UniProtKB-SubCell"/>
</dbReference>
<sequence>MKKLLALVLILLFVLWAWFGWQWYKNNMLCCDESTPLETKETASPAKEVVKYGPLVFNWNSEKPLTNDLWINKRREILSANTDGKILSIIGPYYKDEINKTSFENLGLARADAIRKMLSDSIDMKRMEINSKLIRDSEEAKIEPFGGTVLEWKIRNENIQEVENKTLFYFPYNSTQKIENKNINNYLKNVAEALKDTDKKVILIGHTDNKGNPGYNMRLGLERAKAIKNILVDLGVPQNRISVGTEGENNPIASNDTEEGMTKNRRVELEIE</sequence>
<dbReference type="PRINTS" id="PR01021">
    <property type="entry name" value="OMPADOMAIN"/>
</dbReference>
<evidence type="ECO:0000256" key="3">
    <source>
        <dbReference type="ARBA" id="ARBA00023237"/>
    </source>
</evidence>
<dbReference type="EMBL" id="RPFJ01000002">
    <property type="protein sequence ID" value="RPE00044.1"/>
    <property type="molecule type" value="Genomic_DNA"/>
</dbReference>
<dbReference type="InterPro" id="IPR050330">
    <property type="entry name" value="Bact_OuterMem_StrucFunc"/>
</dbReference>
<evidence type="ECO:0000313" key="8">
    <source>
        <dbReference type="Proteomes" id="UP000270856"/>
    </source>
</evidence>
<dbReference type="Pfam" id="PF00691">
    <property type="entry name" value="OmpA"/>
    <property type="match status" value="1"/>
</dbReference>
<keyword evidence="2 4" id="KW-0472">Membrane</keyword>
<evidence type="ECO:0000256" key="1">
    <source>
        <dbReference type="ARBA" id="ARBA00004442"/>
    </source>
</evidence>
<keyword evidence="3" id="KW-0998">Cell outer membrane</keyword>
<feature type="compositionally biased region" description="Polar residues" evidence="5">
    <location>
        <begin position="242"/>
        <end position="255"/>
    </location>
</feature>
<dbReference type="Proteomes" id="UP000270856">
    <property type="component" value="Unassembled WGS sequence"/>
</dbReference>
<organism evidence="7 8">
    <name type="scientific">Aureibaculum marinum</name>
    <dbReference type="NCBI Taxonomy" id="2487930"/>
    <lineage>
        <taxon>Bacteria</taxon>
        <taxon>Pseudomonadati</taxon>
        <taxon>Bacteroidota</taxon>
        <taxon>Flavobacteriia</taxon>
        <taxon>Flavobacteriales</taxon>
        <taxon>Flavobacteriaceae</taxon>
        <taxon>Aureibaculum</taxon>
    </lineage>
</organism>
<dbReference type="SUPFAM" id="SSF103088">
    <property type="entry name" value="OmpA-like"/>
    <property type="match status" value="1"/>
</dbReference>
<dbReference type="Gene3D" id="3.30.1330.60">
    <property type="entry name" value="OmpA-like domain"/>
    <property type="match status" value="1"/>
</dbReference>
<protein>
    <submittedName>
        <fullName evidence="7">OmpA family protein</fullName>
    </submittedName>
</protein>
<evidence type="ECO:0000259" key="6">
    <source>
        <dbReference type="PROSITE" id="PS51123"/>
    </source>
</evidence>
<dbReference type="AlphaFoldDB" id="A0A3N4PKA6"/>
<dbReference type="RefSeq" id="WP_123896279.1">
    <property type="nucleotide sequence ID" value="NZ_RPFJ01000002.1"/>
</dbReference>
<feature type="domain" description="OmpA-like" evidence="6">
    <location>
        <begin position="157"/>
        <end position="272"/>
    </location>
</feature>
<dbReference type="CDD" id="cd07185">
    <property type="entry name" value="OmpA_C-like"/>
    <property type="match status" value="1"/>
</dbReference>
<evidence type="ECO:0000256" key="4">
    <source>
        <dbReference type="PROSITE-ProRule" id="PRU00473"/>
    </source>
</evidence>
<evidence type="ECO:0000256" key="5">
    <source>
        <dbReference type="SAM" id="MobiDB-lite"/>
    </source>
</evidence>
<gene>
    <name evidence="7" type="ORF">EGM88_01925</name>
</gene>
<evidence type="ECO:0000313" key="7">
    <source>
        <dbReference type="EMBL" id="RPE00044.1"/>
    </source>
</evidence>
<dbReference type="InterPro" id="IPR036737">
    <property type="entry name" value="OmpA-like_sf"/>
</dbReference>
<keyword evidence="8" id="KW-1185">Reference proteome</keyword>
<evidence type="ECO:0000256" key="2">
    <source>
        <dbReference type="ARBA" id="ARBA00023136"/>
    </source>
</evidence>
<proteinExistence type="predicted"/>
<comment type="subcellular location">
    <subcellularLocation>
        <location evidence="1">Cell outer membrane</location>
    </subcellularLocation>
</comment>
<name>A0A3N4PKA6_9FLAO</name>
<accession>A0A3N4PKA6</accession>
<dbReference type="PROSITE" id="PS51123">
    <property type="entry name" value="OMPA_2"/>
    <property type="match status" value="1"/>
</dbReference>